<feature type="non-terminal residue" evidence="1">
    <location>
        <position position="226"/>
    </location>
</feature>
<name>X1VBS0_9ZZZZ</name>
<organism evidence="1">
    <name type="scientific">marine sediment metagenome</name>
    <dbReference type="NCBI Taxonomy" id="412755"/>
    <lineage>
        <taxon>unclassified sequences</taxon>
        <taxon>metagenomes</taxon>
        <taxon>ecological metagenomes</taxon>
    </lineage>
</organism>
<dbReference type="Gene3D" id="3.20.20.80">
    <property type="entry name" value="Glycosidases"/>
    <property type="match status" value="1"/>
</dbReference>
<accession>X1VBS0</accession>
<proteinExistence type="predicted"/>
<gene>
    <name evidence="1" type="ORF">S12H4_54527</name>
</gene>
<dbReference type="InterPro" id="IPR017853">
    <property type="entry name" value="GH"/>
</dbReference>
<evidence type="ECO:0008006" key="2">
    <source>
        <dbReference type="Google" id="ProtNLM"/>
    </source>
</evidence>
<reference evidence="1" key="1">
    <citation type="journal article" date="2014" name="Front. Microbiol.">
        <title>High frequency of phylogenetically diverse reductive dehalogenase-homologous genes in deep subseafloor sedimentary metagenomes.</title>
        <authorList>
            <person name="Kawai M."/>
            <person name="Futagami T."/>
            <person name="Toyoda A."/>
            <person name="Takaki Y."/>
            <person name="Nishi S."/>
            <person name="Hori S."/>
            <person name="Arai W."/>
            <person name="Tsubouchi T."/>
            <person name="Morono Y."/>
            <person name="Uchiyama I."/>
            <person name="Ito T."/>
            <person name="Fujiyama A."/>
            <person name="Inagaki F."/>
            <person name="Takami H."/>
        </authorList>
    </citation>
    <scope>NUCLEOTIDE SEQUENCE</scope>
    <source>
        <strain evidence="1">Expedition CK06-06</strain>
    </source>
</reference>
<evidence type="ECO:0000313" key="1">
    <source>
        <dbReference type="EMBL" id="GAJ10981.1"/>
    </source>
</evidence>
<dbReference type="SUPFAM" id="SSF51445">
    <property type="entry name" value="(Trans)glycosidases"/>
    <property type="match status" value="1"/>
</dbReference>
<dbReference type="AlphaFoldDB" id="X1VBS0"/>
<dbReference type="EMBL" id="BARW01034866">
    <property type="protein sequence ID" value="GAJ10981.1"/>
    <property type="molecule type" value="Genomic_DNA"/>
</dbReference>
<sequence length="226" mass="25828">MLRWTPFHLSREVDKRLLAKTADGTLPYPCLRNPEVQDKIVWAAKKIFQDYEVDGLWYDTLDGINPDLVCIGGHKHNYATLGESVDEILKRIRKTVNDINPNALLMFRRSHANINNKLYLTHLWPADSPFDYDKNRREVVVMKSYSSGVLTHACCTCWSPNEKDGVVAKHLASITLAGVPSISVDLTSIPQSHKQLIKGWFNFYNQHKEELMYGDFKPLVPNFPSA</sequence>
<protein>
    <recommendedName>
        <fullName evidence="2">Alpha-galactosidase</fullName>
    </recommendedName>
</protein>
<comment type="caution">
    <text evidence="1">The sequence shown here is derived from an EMBL/GenBank/DDBJ whole genome shotgun (WGS) entry which is preliminary data.</text>
</comment>